<dbReference type="EC" id="1.4.1.4" evidence="2"/>
<evidence type="ECO:0000313" key="6">
    <source>
        <dbReference type="EMBL" id="GMH95445.1"/>
    </source>
</evidence>
<reference evidence="7" key="1">
    <citation type="journal article" date="2023" name="Commun. Biol.">
        <title>Genome analysis of Parmales, the sister group of diatoms, reveals the evolutionary specialization of diatoms from phago-mixotrophs to photoautotrophs.</title>
        <authorList>
            <person name="Ban H."/>
            <person name="Sato S."/>
            <person name="Yoshikawa S."/>
            <person name="Yamada K."/>
            <person name="Nakamura Y."/>
            <person name="Ichinomiya M."/>
            <person name="Sato N."/>
            <person name="Blanc-Mathieu R."/>
            <person name="Endo H."/>
            <person name="Kuwata A."/>
            <person name="Ogata H."/>
        </authorList>
    </citation>
    <scope>NUCLEOTIDE SEQUENCE [LARGE SCALE GENOMIC DNA]</scope>
    <source>
        <strain evidence="7">NIES 3701</strain>
    </source>
</reference>
<dbReference type="EMBL" id="BRXY01000444">
    <property type="protein sequence ID" value="GMH95445.1"/>
    <property type="molecule type" value="Genomic_DNA"/>
</dbReference>
<evidence type="ECO:0000256" key="1">
    <source>
        <dbReference type="ARBA" id="ARBA00006382"/>
    </source>
</evidence>
<name>A0A9W7BWK9_9STRA</name>
<evidence type="ECO:0000313" key="7">
    <source>
        <dbReference type="Proteomes" id="UP001165085"/>
    </source>
</evidence>
<dbReference type="InterPro" id="IPR036291">
    <property type="entry name" value="NAD(P)-bd_dom_sf"/>
</dbReference>
<dbReference type="AlphaFoldDB" id="A0A9W7BWK9"/>
<keyword evidence="7" id="KW-1185">Reference proteome</keyword>
<feature type="domain" description="Glutamate/phenylalanine/leucine/valine/L-tryptophan dehydrogenase C-terminal" evidence="5">
    <location>
        <begin position="263"/>
        <end position="498"/>
    </location>
</feature>
<dbReference type="Gene3D" id="3.40.50.720">
    <property type="entry name" value="NAD(P)-binding Rossmann-like Domain"/>
    <property type="match status" value="1"/>
</dbReference>
<gene>
    <name evidence="6" type="ORF">TrST_g9566</name>
</gene>
<protein>
    <recommendedName>
        <fullName evidence="2">glutamate dehydrogenase (NADP(+))</fullName>
        <ecNumber evidence="2">1.4.1.4</ecNumber>
    </recommendedName>
</protein>
<dbReference type="PRINTS" id="PR00082">
    <property type="entry name" value="GLFDHDRGNASE"/>
</dbReference>
<dbReference type="Pfam" id="PF00208">
    <property type="entry name" value="ELFV_dehydrog"/>
    <property type="match status" value="1"/>
</dbReference>
<comment type="similarity">
    <text evidence="1 4">Belongs to the Glu/Leu/Phe/Val dehydrogenases family.</text>
</comment>
<dbReference type="GO" id="GO:0005829">
    <property type="term" value="C:cytosol"/>
    <property type="evidence" value="ECO:0007669"/>
    <property type="project" value="TreeGrafter"/>
</dbReference>
<dbReference type="SUPFAM" id="SSF51735">
    <property type="entry name" value="NAD(P)-binding Rossmann-fold domains"/>
    <property type="match status" value="1"/>
</dbReference>
<dbReference type="SMART" id="SM00839">
    <property type="entry name" value="ELFV_dehydrog"/>
    <property type="match status" value="1"/>
</dbReference>
<organism evidence="6 7">
    <name type="scientific">Triparma strigata</name>
    <dbReference type="NCBI Taxonomy" id="1606541"/>
    <lineage>
        <taxon>Eukaryota</taxon>
        <taxon>Sar</taxon>
        <taxon>Stramenopiles</taxon>
        <taxon>Ochrophyta</taxon>
        <taxon>Bolidophyceae</taxon>
        <taxon>Parmales</taxon>
        <taxon>Triparmaceae</taxon>
        <taxon>Triparma</taxon>
    </lineage>
</organism>
<accession>A0A9W7BWK9</accession>
<evidence type="ECO:0000256" key="3">
    <source>
        <dbReference type="ARBA" id="ARBA00023002"/>
    </source>
</evidence>
<dbReference type="InterPro" id="IPR006095">
    <property type="entry name" value="Glu/Leu/Phe/Val/Trp_DH"/>
</dbReference>
<evidence type="ECO:0000259" key="5">
    <source>
        <dbReference type="SMART" id="SM00839"/>
    </source>
</evidence>
<evidence type="ECO:0000256" key="4">
    <source>
        <dbReference type="RuleBase" id="RU004417"/>
    </source>
</evidence>
<dbReference type="InterPro" id="IPR046346">
    <property type="entry name" value="Aminoacid_DH-like_N_sf"/>
</dbReference>
<dbReference type="Gene3D" id="1.10.285.10">
    <property type="entry name" value="Glutamate Dehydrogenase, chain A, domain 3"/>
    <property type="match status" value="2"/>
</dbReference>
<dbReference type="Pfam" id="PF02812">
    <property type="entry name" value="ELFV_dehydrog_N"/>
    <property type="match status" value="1"/>
</dbReference>
<dbReference type="Gene3D" id="3.40.50.10860">
    <property type="entry name" value="Leucine Dehydrogenase, chain A, domain 1"/>
    <property type="match status" value="1"/>
</dbReference>
<dbReference type="InterPro" id="IPR050724">
    <property type="entry name" value="Glu_Leu_Phe_Val_DH"/>
</dbReference>
<dbReference type="InterPro" id="IPR006096">
    <property type="entry name" value="Glu/Leu/Phe/Val/Trp_DH_C"/>
</dbReference>
<dbReference type="PANTHER" id="PTHR43571">
    <property type="entry name" value="NADP-SPECIFIC GLUTAMATE DEHYDROGENASE 1-RELATED"/>
    <property type="match status" value="1"/>
</dbReference>
<dbReference type="Proteomes" id="UP001165085">
    <property type="component" value="Unassembled WGS sequence"/>
</dbReference>
<comment type="caution">
    <text evidence="6">The sequence shown here is derived from an EMBL/GenBank/DDBJ whole genome shotgun (WGS) entry which is preliminary data.</text>
</comment>
<dbReference type="InterPro" id="IPR006097">
    <property type="entry name" value="Glu/Leu/Phe/Val/Trp_DH_dimer"/>
</dbReference>
<dbReference type="OrthoDB" id="6718861at2759"/>
<dbReference type="PANTHER" id="PTHR43571:SF1">
    <property type="entry name" value="NADP-SPECIFIC GLUTAMATE DEHYDROGENASE 1-RELATED"/>
    <property type="match status" value="1"/>
</dbReference>
<dbReference type="GO" id="GO:0006537">
    <property type="term" value="P:glutamate biosynthetic process"/>
    <property type="evidence" value="ECO:0007669"/>
    <property type="project" value="TreeGrafter"/>
</dbReference>
<dbReference type="GO" id="GO:0004354">
    <property type="term" value="F:glutamate dehydrogenase (NADP+) activity"/>
    <property type="evidence" value="ECO:0007669"/>
    <property type="project" value="UniProtKB-EC"/>
</dbReference>
<evidence type="ECO:0000256" key="2">
    <source>
        <dbReference type="ARBA" id="ARBA00012907"/>
    </source>
</evidence>
<keyword evidence="3 4" id="KW-0560">Oxidoreductase</keyword>
<proteinExistence type="inferred from homology"/>
<dbReference type="SUPFAM" id="SSF53223">
    <property type="entry name" value="Aminoacid dehydrogenase-like, N-terminal domain"/>
    <property type="match status" value="1"/>
</dbReference>
<sequence length="500" mass="55017">MLRIAKSLPQRLTSRPYSSTFIDYGKANLVTSNDHGVHGNMKSTGSWRNKPLFRREGDARFKTGQEAGLMLLGEAERRDAHETEFISTVSSTMTHLSTVFDRSPRYAWIAKQLLEPERILHFRVAWIDDVGVQRTNRGYRIQYNSALGGYEGSLHFGHHVNSSVLKSIGFDTVFSNALTGYNQGAAVGGADFNPLTKSEAEIQRFCQSYMTELSKYIGPDHDVPNMGMGCGVAEIGYLFGQYKRINSRTSSNGKSFLWGGTPSFPEATGYGIAHYAEALLNDKNESLEGKRCLIYGSGKVAQTVAEKLIEYGAVPIAFSDTSGHIYEPEGFDRGKLRTVVKVKKDRGAKVGRYIIASTTCQYNDPANFWDIPCDLVFPCGPMGSIDKEQIQMLSEAGCEGVIEGGYSSVTPEARIEIKKQGMHYLPSSVSLTGPTLVSGMERELRGKTVTDEDLKNDVIRVFKEVKNTAQEFNTRGDLHAGSAIMGFLRVANVMAAQGAV</sequence>